<evidence type="ECO:0000256" key="4">
    <source>
        <dbReference type="ARBA" id="ARBA00023295"/>
    </source>
</evidence>
<dbReference type="PIRSF" id="PIRSF025414">
    <property type="entry name" value="Alpha-L-arabinofuranosidase"/>
    <property type="match status" value="1"/>
</dbReference>
<sequence length="351" mass="40338">MEHTKTNISKYFSIFALLILIGVTDILQAQSKEYTNPLILQRADPWVYLHSDGYYYFTASVPEFDRLELRRAKTIEGLADAEPKVIWRKHETGPQGSHIWAPEIHYIDGKWYIHYAAGGAEDVWAIRMYVVENDSENPMEGEWVEKGQVKTKWETFSLDATSFEHEGTRYLVWAQHPPEMEGNTALYIAEMENAWTIKQPQVEITRPEFDWEIQLYRVNEGAAVIKRNGKIFMTYSASGTDHNYAVGLLTADQDADLLDPDSWKKSEEPVFKTSEENGIYGPGHNSFTTTPDGETDLFIYHARSYKEIDGDPLNDPNRHTRVQVLKWNEDGTPDFGVPRPDNAPTDPEKRD</sequence>
<comment type="similarity">
    <text evidence="1 6">Belongs to the glycosyl hydrolase 43 family.</text>
</comment>
<evidence type="ECO:0000313" key="8">
    <source>
        <dbReference type="EMBL" id="SMO89649.1"/>
    </source>
</evidence>
<dbReference type="Gene3D" id="2.115.10.20">
    <property type="entry name" value="Glycosyl hydrolase domain, family 43"/>
    <property type="match status" value="1"/>
</dbReference>
<dbReference type="Proteomes" id="UP000317557">
    <property type="component" value="Unassembled WGS sequence"/>
</dbReference>
<reference evidence="8 9" key="1">
    <citation type="submission" date="2017-05" db="EMBL/GenBank/DDBJ databases">
        <authorList>
            <person name="Varghese N."/>
            <person name="Submissions S."/>
        </authorList>
    </citation>
    <scope>NUCLEOTIDE SEQUENCE [LARGE SCALE GENOMIC DNA]</scope>
    <source>
        <strain evidence="8 9">DSM 21985</strain>
    </source>
</reference>
<dbReference type="OrthoDB" id="177947at2"/>
<evidence type="ECO:0000256" key="2">
    <source>
        <dbReference type="ARBA" id="ARBA00022729"/>
    </source>
</evidence>
<keyword evidence="2" id="KW-0732">Signal</keyword>
<accession>A0A521F0H9</accession>
<evidence type="ECO:0000256" key="7">
    <source>
        <dbReference type="SAM" id="MobiDB-lite"/>
    </source>
</evidence>
<evidence type="ECO:0000256" key="3">
    <source>
        <dbReference type="ARBA" id="ARBA00022801"/>
    </source>
</evidence>
<dbReference type="InterPro" id="IPR016828">
    <property type="entry name" value="Alpha-L-arabinofuranosidase"/>
</dbReference>
<keyword evidence="3 6" id="KW-0378">Hydrolase</keyword>
<proteinExistence type="inferred from homology"/>
<dbReference type="PANTHER" id="PTHR43817:SF1">
    <property type="entry name" value="HYDROLASE, FAMILY 43, PUTATIVE (AFU_ORTHOLOGUE AFUA_3G01660)-RELATED"/>
    <property type="match status" value="1"/>
</dbReference>
<evidence type="ECO:0000313" key="9">
    <source>
        <dbReference type="Proteomes" id="UP000317557"/>
    </source>
</evidence>
<gene>
    <name evidence="8" type="ORF">SAMN06265219_11484</name>
</gene>
<name>A0A521F0H9_9BACT</name>
<evidence type="ECO:0000256" key="6">
    <source>
        <dbReference type="RuleBase" id="RU361187"/>
    </source>
</evidence>
<keyword evidence="4 6" id="KW-0326">Glycosidase</keyword>
<dbReference type="InterPro" id="IPR006710">
    <property type="entry name" value="Glyco_hydro_43"/>
</dbReference>
<evidence type="ECO:0000256" key="5">
    <source>
        <dbReference type="PIRSR" id="PIRSR606710-2"/>
    </source>
</evidence>
<feature type="site" description="Important for catalytic activity, responsible for pKa modulation of the active site Glu and correct orientation of both the proton donor and substrate" evidence="5">
    <location>
        <position position="159"/>
    </location>
</feature>
<dbReference type="GO" id="GO:0004553">
    <property type="term" value="F:hydrolase activity, hydrolyzing O-glycosyl compounds"/>
    <property type="evidence" value="ECO:0007669"/>
    <property type="project" value="InterPro"/>
</dbReference>
<dbReference type="CDD" id="cd18817">
    <property type="entry name" value="GH43f_LbAraf43-like"/>
    <property type="match status" value="1"/>
</dbReference>
<dbReference type="AlphaFoldDB" id="A0A521F0H9"/>
<evidence type="ECO:0000256" key="1">
    <source>
        <dbReference type="ARBA" id="ARBA00009865"/>
    </source>
</evidence>
<dbReference type="InterPro" id="IPR023296">
    <property type="entry name" value="Glyco_hydro_beta-prop_sf"/>
</dbReference>
<dbReference type="GO" id="GO:0005975">
    <property type="term" value="P:carbohydrate metabolic process"/>
    <property type="evidence" value="ECO:0007669"/>
    <property type="project" value="InterPro"/>
</dbReference>
<dbReference type="Pfam" id="PF04616">
    <property type="entry name" value="Glyco_hydro_43"/>
    <property type="match status" value="1"/>
</dbReference>
<dbReference type="RefSeq" id="WP_142455537.1">
    <property type="nucleotide sequence ID" value="NZ_FXTP01000014.1"/>
</dbReference>
<dbReference type="EMBL" id="FXTP01000014">
    <property type="protein sequence ID" value="SMO89649.1"/>
    <property type="molecule type" value="Genomic_DNA"/>
</dbReference>
<dbReference type="SUPFAM" id="SSF75005">
    <property type="entry name" value="Arabinanase/levansucrase/invertase"/>
    <property type="match status" value="1"/>
</dbReference>
<dbReference type="PANTHER" id="PTHR43817">
    <property type="entry name" value="GLYCOSYL HYDROLASE"/>
    <property type="match status" value="1"/>
</dbReference>
<feature type="region of interest" description="Disordered" evidence="7">
    <location>
        <begin position="327"/>
        <end position="351"/>
    </location>
</feature>
<keyword evidence="9" id="KW-1185">Reference proteome</keyword>
<organism evidence="8 9">
    <name type="scientific">Gracilimonas mengyeensis</name>
    <dbReference type="NCBI Taxonomy" id="1302730"/>
    <lineage>
        <taxon>Bacteria</taxon>
        <taxon>Pseudomonadati</taxon>
        <taxon>Balneolota</taxon>
        <taxon>Balneolia</taxon>
        <taxon>Balneolales</taxon>
        <taxon>Balneolaceae</taxon>
        <taxon>Gracilimonas</taxon>
    </lineage>
</organism>
<protein>
    <submittedName>
        <fullName evidence="8">Beta-xylosidase, GH43 family</fullName>
    </submittedName>
</protein>